<feature type="compositionally biased region" description="Acidic residues" evidence="1">
    <location>
        <begin position="310"/>
        <end position="336"/>
    </location>
</feature>
<organism evidence="2 3">
    <name type="scientific">Botryosphaeria dothidea</name>
    <dbReference type="NCBI Taxonomy" id="55169"/>
    <lineage>
        <taxon>Eukaryota</taxon>
        <taxon>Fungi</taxon>
        <taxon>Dikarya</taxon>
        <taxon>Ascomycota</taxon>
        <taxon>Pezizomycotina</taxon>
        <taxon>Dothideomycetes</taxon>
        <taxon>Dothideomycetes incertae sedis</taxon>
        <taxon>Botryosphaeriales</taxon>
        <taxon>Botryosphaeriaceae</taxon>
        <taxon>Botryosphaeria</taxon>
    </lineage>
</organism>
<feature type="compositionally biased region" description="Basic and acidic residues" evidence="1">
    <location>
        <begin position="785"/>
        <end position="795"/>
    </location>
</feature>
<feature type="region of interest" description="Disordered" evidence="1">
    <location>
        <begin position="41"/>
        <end position="380"/>
    </location>
</feature>
<dbReference type="Proteomes" id="UP000572817">
    <property type="component" value="Unassembled WGS sequence"/>
</dbReference>
<evidence type="ECO:0000313" key="3">
    <source>
        <dbReference type="Proteomes" id="UP000572817"/>
    </source>
</evidence>
<feature type="region of interest" description="Disordered" evidence="1">
    <location>
        <begin position="610"/>
        <end position="675"/>
    </location>
</feature>
<feature type="compositionally biased region" description="Polar residues" evidence="1">
    <location>
        <begin position="536"/>
        <end position="552"/>
    </location>
</feature>
<proteinExistence type="predicted"/>
<feature type="compositionally biased region" description="Low complexity" evidence="1">
    <location>
        <begin position="342"/>
        <end position="356"/>
    </location>
</feature>
<sequence length="1371" mass="147465">MDDWGDPWQDDAGPKHPPAIDIRILADEPRKERVVTPVVTGFFEDQAKWSEPTDDDVWAQPTTGPSPPLRPAKAAEDPSWDVPSLEPADAADPADAPEQAEPAEPYTTVEHEAPQPSEEARSDPPVESPSHEATPSSDAPEESGVPPATPTAPEIDSSDSGTTVGPDVAGYTAIVTSAPSASRPHSEEFESGISTRPSTSPSELSHGDVFSDSTRTSFDEDAEPSSASTNGETDQHKEETVAVEDAEDKESEAESRTATPHPLVEEFTETPNEAPVGKTEPPGETITEDKSEEVSEDISEDTTEIKPEGTAEDAFDDDDFDDFGDFEEEEEEEEPDLHEQSANEASSPVESSPSSPVDERASALDLNDSAPNSPRPFVKADFSPELSLIGQLFPDKTTEKKLPEVEDSPIKPTNARKSWYRLTRVETLHELTSGKSHDSYVRVGWQGSTIRTEVNQIVGRWTSEDRINGRTLLGGKPGAMFGWDYPMPSPASSMFSVNSHKRNASAAPTPKKAAFDVEETKQRPMSLTVPPPRKPSISSTIDIPQFSWSSTDEASKEPATLSAPHSKTAFGSRPSSKSSNPWAAPFADKAPAQMTIMPISAPPIKTSFEEKIDSAAAKTSLEEQSDAWKPAEPALNEKDAWKPTRPSFEEPNAWKSEKSPVKQDNAWKPAEPSLDDADAWGLAKKSFEESGALQSGKKSSETIDAWKSSRKSEEADGWNSEEKSLEEADAWKSSRTSIEEAEAWKSAKESEQQEEPPQPPQKSLEDLSTTWEPVKNSQDKIIGWKPDKASVERIKNQRPPHTRTVSDSGILHGPSPFDNPFAPPEPEKPKPDEADQQPVEDKKKKKRLSWLTFPKRKKNDSAHKRSVSNASFLMASSGLSVPAKSESLPSWESPWARKASKSPLANEATLPDPEPEIARKEHESEIPLGKHEPNPWDNAFDNAWARPPTAKSGSSHNDFGAATSKPTLPTIDTAPRPPSPKVELSAPQSKLPAIETNFQPPKTEAPLPEEKTWGGMVESPMASPAIMTPDENPWGDPWKATSVEPAPVTVSVEPPSASKPTTKLAPLDTSVQPPNVDDDDDDDWGEMVESPAASSPVIAPPPPGQVGLPRSVSPINLPMSKTARTHPPSPLVPEPIRSATMPISPTTSGMTPPRTNPSKSSAWLPKPTPPRPLSPLNPARSSTLPVTQAASNATLASPWLQQPTTSQALSSATGTTSSDPWSAVDLSIFDKPAPSNDVSTNARNRTSSSPAFPSDSNPSATSSSNTPVITFDGILGGSATRTDRSSSTPITFDDILQPSRSGSGSATTFDDILARPGSLSPATSQTDLKAAAADQAQGRSPSPIAGGWTEQDKVAVKNFVAGLPNLGYMLR</sequence>
<feature type="compositionally biased region" description="Polar residues" evidence="1">
    <location>
        <begin position="1179"/>
        <end position="1220"/>
    </location>
</feature>
<feature type="compositionally biased region" description="Basic and acidic residues" evidence="1">
    <location>
        <begin position="513"/>
        <end position="522"/>
    </location>
</feature>
<feature type="compositionally biased region" description="Polar residues" evidence="1">
    <location>
        <begin position="192"/>
        <end position="203"/>
    </location>
</feature>
<reference evidence="2" key="1">
    <citation type="submission" date="2020-04" db="EMBL/GenBank/DDBJ databases">
        <title>Genome Assembly and Annotation of Botryosphaeria dothidea sdau 11-99, a Latent Pathogen of Apple Fruit Ring Rot in China.</title>
        <authorList>
            <person name="Yu C."/>
            <person name="Diao Y."/>
            <person name="Lu Q."/>
            <person name="Zhao J."/>
            <person name="Cui S."/>
            <person name="Peng C."/>
            <person name="He B."/>
            <person name="Liu H."/>
        </authorList>
    </citation>
    <scope>NUCLEOTIDE SEQUENCE [LARGE SCALE GENOMIC DNA]</scope>
    <source>
        <strain evidence="2">Sdau11-99</strain>
    </source>
</reference>
<feature type="compositionally biased region" description="Basic and acidic residues" evidence="1">
    <location>
        <begin position="109"/>
        <end position="124"/>
    </location>
</feature>
<feature type="compositionally biased region" description="Basic and acidic residues" evidence="1">
    <location>
        <begin position="916"/>
        <end position="934"/>
    </location>
</feature>
<feature type="compositionally biased region" description="Low complexity" evidence="1">
    <location>
        <begin position="1253"/>
        <end position="1267"/>
    </location>
</feature>
<feature type="compositionally biased region" description="Polar residues" evidence="1">
    <location>
        <begin position="1236"/>
        <end position="1251"/>
    </location>
</feature>
<feature type="compositionally biased region" description="Pro residues" evidence="1">
    <location>
        <begin position="1166"/>
        <end position="1175"/>
    </location>
</feature>
<evidence type="ECO:0000256" key="1">
    <source>
        <dbReference type="SAM" id="MobiDB-lite"/>
    </source>
</evidence>
<gene>
    <name evidence="2" type="ORF">GTA08_BOTSDO01271</name>
</gene>
<feature type="compositionally biased region" description="Low complexity" evidence="1">
    <location>
        <begin position="86"/>
        <end position="105"/>
    </location>
</feature>
<feature type="compositionally biased region" description="Polar residues" evidence="1">
    <location>
        <begin position="1298"/>
        <end position="1308"/>
    </location>
</feature>
<keyword evidence="3" id="KW-1185">Reference proteome</keyword>
<comment type="caution">
    <text evidence="2">The sequence shown here is derived from an EMBL/GenBank/DDBJ whole genome shotgun (WGS) entry which is preliminary data.</text>
</comment>
<dbReference type="OrthoDB" id="3941134at2759"/>
<dbReference type="EMBL" id="WWBZ02000001">
    <property type="protein sequence ID" value="KAF4314152.1"/>
    <property type="molecule type" value="Genomic_DNA"/>
</dbReference>
<name>A0A8H4J9F9_9PEZI</name>
<feature type="compositionally biased region" description="Basic residues" evidence="1">
    <location>
        <begin position="843"/>
        <end position="858"/>
    </location>
</feature>
<accession>A0A8H4J9F9</accession>
<feature type="region of interest" description="Disordered" evidence="1">
    <location>
        <begin position="687"/>
        <end position="1349"/>
    </location>
</feature>
<feature type="compositionally biased region" description="Acidic residues" evidence="1">
    <location>
        <begin position="241"/>
        <end position="251"/>
    </location>
</feature>
<feature type="compositionally biased region" description="Basic and acidic residues" evidence="1">
    <location>
        <begin position="742"/>
        <end position="751"/>
    </location>
</feature>
<feature type="compositionally biased region" description="Basic and acidic residues" evidence="1">
    <location>
        <begin position="710"/>
        <end position="732"/>
    </location>
</feature>
<feature type="compositionally biased region" description="Acidic residues" evidence="1">
    <location>
        <begin position="1076"/>
        <end position="1086"/>
    </location>
</feature>
<feature type="region of interest" description="Disordered" evidence="1">
    <location>
        <begin position="501"/>
        <end position="585"/>
    </location>
</feature>
<evidence type="ECO:0000313" key="2">
    <source>
        <dbReference type="EMBL" id="KAF4314152.1"/>
    </source>
</evidence>
<protein>
    <submittedName>
        <fullName evidence="2">Uncharacterized protein</fullName>
    </submittedName>
</protein>
<feature type="compositionally biased region" description="Polar residues" evidence="1">
    <location>
        <begin position="1141"/>
        <end position="1150"/>
    </location>
</feature>
<feature type="region of interest" description="Disordered" evidence="1">
    <location>
        <begin position="1"/>
        <end position="24"/>
    </location>
</feature>